<comment type="catalytic activity">
    <reaction evidence="6">
        <text>queuosine(34) in tRNA(Asp) + GDP-alpha-D-mannose = O-4''-alpha-D-mannosylqueuosine(34) in tRNA(Asp) + GDP + H(+)</text>
        <dbReference type="Rhea" id="RHEA:12885"/>
        <dbReference type="Rhea" id="RHEA-COMP:18572"/>
        <dbReference type="Rhea" id="RHEA-COMP:18581"/>
        <dbReference type="ChEBI" id="CHEBI:15378"/>
        <dbReference type="ChEBI" id="CHEBI:57527"/>
        <dbReference type="ChEBI" id="CHEBI:58189"/>
        <dbReference type="ChEBI" id="CHEBI:194431"/>
        <dbReference type="ChEBI" id="CHEBI:194442"/>
        <dbReference type="EC" id="2.4.1.110"/>
    </reaction>
    <physiologicalReaction direction="left-to-right" evidence="6">
        <dbReference type="Rhea" id="RHEA:12886"/>
    </physiologicalReaction>
</comment>
<evidence type="ECO:0000256" key="3">
    <source>
        <dbReference type="ARBA" id="ARBA00022679"/>
    </source>
</evidence>
<dbReference type="Gene3D" id="3.40.50.2000">
    <property type="entry name" value="Glycogen Phosphorylase B"/>
    <property type="match status" value="1"/>
</dbReference>
<dbReference type="SUPFAM" id="SSF53756">
    <property type="entry name" value="UDP-Glycosyltransferase/glycogen phosphorylase"/>
    <property type="match status" value="1"/>
</dbReference>
<accession>A0ABY1Q1I3</accession>
<proteinExistence type="inferred from homology"/>
<evidence type="ECO:0000259" key="8">
    <source>
        <dbReference type="Pfam" id="PF12038"/>
    </source>
</evidence>
<reference evidence="9 10" key="1">
    <citation type="submission" date="2017-05" db="EMBL/GenBank/DDBJ databases">
        <authorList>
            <person name="Varghese N."/>
            <person name="Submissions S."/>
        </authorList>
    </citation>
    <scope>NUCLEOTIDE SEQUENCE [LARGE SCALE GENOMIC DNA]</scope>
    <source>
        <strain evidence="9 10">DSM 25457</strain>
    </source>
</reference>
<feature type="domain" description="Glycosyl transferase family 1" evidence="7">
    <location>
        <begin position="213"/>
        <end position="329"/>
    </location>
</feature>
<comment type="similarity">
    <text evidence="1">Belongs to the glycosyltransferase group 1 family. Glycosyltransferase 4 subfamily.</text>
</comment>
<evidence type="ECO:0000256" key="1">
    <source>
        <dbReference type="ARBA" id="ARBA00009481"/>
    </source>
</evidence>
<evidence type="ECO:0000256" key="5">
    <source>
        <dbReference type="ARBA" id="ARBA00044539"/>
    </source>
</evidence>
<feature type="domain" description="tRNA-queuosine alpha-mannosyltransferase N-terminal" evidence="8">
    <location>
        <begin position="3"/>
        <end position="88"/>
    </location>
</feature>
<dbReference type="Pfam" id="PF00534">
    <property type="entry name" value="Glycos_transf_1"/>
    <property type="match status" value="1"/>
</dbReference>
<evidence type="ECO:0000256" key="2">
    <source>
        <dbReference type="ARBA" id="ARBA00022676"/>
    </source>
</evidence>
<evidence type="ECO:0000313" key="10">
    <source>
        <dbReference type="Proteomes" id="UP001158067"/>
    </source>
</evidence>
<dbReference type="PANTHER" id="PTHR13615:SF3">
    <property type="entry name" value="GLYCOSYLTRANSFERASE-LIKE DOMAIN-CONTAINING PROTEIN 1"/>
    <property type="match status" value="1"/>
</dbReference>
<feature type="domain" description="tRNA-queuosine alpha-mannosyltransferase N-terminal" evidence="8">
    <location>
        <begin position="108"/>
        <end position="193"/>
    </location>
</feature>
<name>A0ABY1Q1I3_9BACT</name>
<keyword evidence="2" id="KW-0328">Glycosyltransferase</keyword>
<protein>
    <recommendedName>
        <fullName evidence="5">tRNA-queuosine alpha-mannosyltransferase</fullName>
        <ecNumber evidence="4">2.4.1.110</ecNumber>
    </recommendedName>
</protein>
<dbReference type="Proteomes" id="UP001158067">
    <property type="component" value="Unassembled WGS sequence"/>
</dbReference>
<comment type="caution">
    <text evidence="9">The sequence shown here is derived from an EMBL/GenBank/DDBJ whole genome shotgun (WGS) entry which is preliminary data.</text>
</comment>
<dbReference type="InterPro" id="IPR051862">
    <property type="entry name" value="GT-like_domain_containing_1"/>
</dbReference>
<evidence type="ECO:0000313" key="9">
    <source>
        <dbReference type="EMBL" id="SMP53048.1"/>
    </source>
</evidence>
<dbReference type="EMBL" id="FXUG01000004">
    <property type="protein sequence ID" value="SMP53048.1"/>
    <property type="molecule type" value="Genomic_DNA"/>
</dbReference>
<organism evidence="9 10">
    <name type="scientific">Neorhodopirellula lusitana</name>
    <dbReference type="NCBI Taxonomy" id="445327"/>
    <lineage>
        <taxon>Bacteria</taxon>
        <taxon>Pseudomonadati</taxon>
        <taxon>Planctomycetota</taxon>
        <taxon>Planctomycetia</taxon>
        <taxon>Pirellulales</taxon>
        <taxon>Pirellulaceae</taxon>
        <taxon>Neorhodopirellula</taxon>
    </lineage>
</organism>
<dbReference type="Pfam" id="PF12038">
    <property type="entry name" value="QTMAN_N"/>
    <property type="match status" value="2"/>
</dbReference>
<keyword evidence="3" id="KW-0808">Transferase</keyword>
<evidence type="ECO:0000256" key="4">
    <source>
        <dbReference type="ARBA" id="ARBA00044517"/>
    </source>
</evidence>
<sequence>MHILAVEPYYGGSHRSFLDNVVQRSRHDWTLVTGPARHWKWRMRSSSLALAEQATERLRSRAENGAPEIDLVFCTDMLDVPQWLGLMQCSPLIAPNPTKASPNSLLATNTPVVTYFHENQWTYPTAPRAREDFHYGYTNLLTALASNAIWFNSRFHQDTFWDASQNFLRRMPDSVPAHRIDAAIKRSLVVPPGFNGASELADARPNRSAGTDSPLVIGWVSRWEPDKRPDQFARILESLHQQGVPFELILLGARPQKPPPELEVIRERYREQIRHDGFAGDDYHERLAEMDVVVSTADHEFFGIAVCEAIWAGAIPVVPNRLSYPELVPSTSQYDSRNEAVQLITKIARQDSKTRDNRWRQCRDQIADFRTSHLVPIMDDLLDNVLVPNQ</sequence>
<gene>
    <name evidence="9" type="ORF">SAMN06265222_10445</name>
</gene>
<dbReference type="EC" id="2.4.1.110" evidence="4"/>
<keyword evidence="10" id="KW-1185">Reference proteome</keyword>
<evidence type="ECO:0000259" key="7">
    <source>
        <dbReference type="Pfam" id="PF00534"/>
    </source>
</evidence>
<dbReference type="InterPro" id="IPR022701">
    <property type="entry name" value="QTMAN_N"/>
</dbReference>
<dbReference type="InterPro" id="IPR001296">
    <property type="entry name" value="Glyco_trans_1"/>
</dbReference>
<dbReference type="PANTHER" id="PTHR13615">
    <property type="entry name" value="GLYCOSYLTRANSFERASE-LIKE 1"/>
    <property type="match status" value="1"/>
</dbReference>
<evidence type="ECO:0000256" key="6">
    <source>
        <dbReference type="ARBA" id="ARBA00048439"/>
    </source>
</evidence>
<dbReference type="RefSeq" id="WP_283432238.1">
    <property type="nucleotide sequence ID" value="NZ_FXUG01000004.1"/>
</dbReference>